<evidence type="ECO:0000259" key="11">
    <source>
        <dbReference type="PROSITE" id="PS51767"/>
    </source>
</evidence>
<protein>
    <submittedName>
        <fullName evidence="12">Aspartic peptidase domain-containing protein</fullName>
    </submittedName>
</protein>
<dbReference type="AlphaFoldDB" id="A0A397U875"/>
<dbReference type="PROSITE" id="PS51767">
    <property type="entry name" value="PEPTIDASE_A1"/>
    <property type="match status" value="1"/>
</dbReference>
<evidence type="ECO:0000256" key="8">
    <source>
        <dbReference type="PIRSR" id="PIRSR601461-1"/>
    </source>
</evidence>
<name>A0A397U875_9GLOM</name>
<keyword evidence="13" id="KW-1185">Reference proteome</keyword>
<dbReference type="EMBL" id="QKWP01002446">
    <property type="protein sequence ID" value="RIB03326.1"/>
    <property type="molecule type" value="Genomic_DNA"/>
</dbReference>
<dbReference type="CDD" id="cd05471">
    <property type="entry name" value="pepsin_like"/>
    <property type="match status" value="1"/>
</dbReference>
<keyword evidence="9" id="KW-1133">Transmembrane helix</keyword>
<keyword evidence="3 10" id="KW-0732">Signal</keyword>
<keyword evidence="7" id="KW-1015">Disulfide bond</keyword>
<evidence type="ECO:0000256" key="3">
    <source>
        <dbReference type="ARBA" id="ARBA00022729"/>
    </source>
</evidence>
<comment type="similarity">
    <text evidence="1">Belongs to the peptidase A1 family.</text>
</comment>
<keyword evidence="9" id="KW-0472">Membrane</keyword>
<dbReference type="FunFam" id="2.40.70.10:FF:000008">
    <property type="entry name" value="Cathepsin D"/>
    <property type="match status" value="1"/>
</dbReference>
<sequence>MRPSRIFILFIIALTVLLDAYTSAEQDNDQEFTRVILTKRQNNNVQTFQEFIKRNFAYIDKKYQRLKKRQSPTSIIPLTDEISLKNDVGYYGPITIGNQNFTVTFDTGSLDLWIPDSSCTSCGNHNKFDPSKSSTFQSSTDSFTLSYGLTTNQSVNGFKAKDTVIFGGITITQQTFGLATNDPFSDLAEDGIIGLGPKNVAGFKDNGVMQNIKAQKKLSNNIIGFHLGRKKSNSNDVSFMTLGGIDQTAVTGSVEYNNANVSIGLWIILLTDAKVDGNSVDAPPTPSIVDTGTTLVYGPSSVVGAIHSRIPGSKTISQDSQEYWVIPCNTKSVVSLSFNGGSYNIDPAELVMLPNVEGTLCLSGIQSNPEGFWLLGDVFLSSVYSVFDFDNNRVGFAQTKIMSSPNNVISNGVKISPPVFWKTFVFTLIMIFIYFY</sequence>
<feature type="active site" evidence="8">
    <location>
        <position position="106"/>
    </location>
</feature>
<evidence type="ECO:0000256" key="2">
    <source>
        <dbReference type="ARBA" id="ARBA00022670"/>
    </source>
</evidence>
<dbReference type="Proteomes" id="UP000266673">
    <property type="component" value="Unassembled WGS sequence"/>
</dbReference>
<proteinExistence type="inferred from homology"/>
<evidence type="ECO:0000256" key="6">
    <source>
        <dbReference type="ARBA" id="ARBA00023145"/>
    </source>
</evidence>
<dbReference type="InterPro" id="IPR021109">
    <property type="entry name" value="Peptidase_aspartic_dom_sf"/>
</dbReference>
<dbReference type="STRING" id="44941.A0A397U875"/>
<dbReference type="PRINTS" id="PR00792">
    <property type="entry name" value="PEPSIN"/>
</dbReference>
<feature type="chain" id="PRO_5017433997" evidence="10">
    <location>
        <begin position="25"/>
        <end position="436"/>
    </location>
</feature>
<evidence type="ECO:0000256" key="9">
    <source>
        <dbReference type="SAM" id="Phobius"/>
    </source>
</evidence>
<comment type="caution">
    <text evidence="12">The sequence shown here is derived from an EMBL/GenBank/DDBJ whole genome shotgun (WGS) entry which is preliminary data.</text>
</comment>
<keyword evidence="4" id="KW-0064">Aspartyl protease</keyword>
<evidence type="ECO:0000256" key="5">
    <source>
        <dbReference type="ARBA" id="ARBA00022801"/>
    </source>
</evidence>
<evidence type="ECO:0000256" key="1">
    <source>
        <dbReference type="ARBA" id="ARBA00007447"/>
    </source>
</evidence>
<keyword evidence="2" id="KW-0645">Protease</keyword>
<evidence type="ECO:0000256" key="7">
    <source>
        <dbReference type="ARBA" id="ARBA00023157"/>
    </source>
</evidence>
<organism evidence="12 13">
    <name type="scientific">Gigaspora rosea</name>
    <dbReference type="NCBI Taxonomy" id="44941"/>
    <lineage>
        <taxon>Eukaryota</taxon>
        <taxon>Fungi</taxon>
        <taxon>Fungi incertae sedis</taxon>
        <taxon>Mucoromycota</taxon>
        <taxon>Glomeromycotina</taxon>
        <taxon>Glomeromycetes</taxon>
        <taxon>Diversisporales</taxon>
        <taxon>Gigasporaceae</taxon>
        <taxon>Gigaspora</taxon>
    </lineage>
</organism>
<evidence type="ECO:0000313" key="12">
    <source>
        <dbReference type="EMBL" id="RIB03326.1"/>
    </source>
</evidence>
<dbReference type="PANTHER" id="PTHR47966">
    <property type="entry name" value="BETA-SITE APP-CLEAVING ENZYME, ISOFORM A-RELATED"/>
    <property type="match status" value="1"/>
</dbReference>
<dbReference type="InterPro" id="IPR034164">
    <property type="entry name" value="Pepsin-like_dom"/>
</dbReference>
<dbReference type="Gene3D" id="2.40.70.10">
    <property type="entry name" value="Acid Proteases"/>
    <property type="match status" value="2"/>
</dbReference>
<dbReference type="Pfam" id="PF00026">
    <property type="entry name" value="Asp"/>
    <property type="match status" value="1"/>
</dbReference>
<dbReference type="OrthoDB" id="15189at2759"/>
<feature type="signal peptide" evidence="10">
    <location>
        <begin position="1"/>
        <end position="24"/>
    </location>
</feature>
<gene>
    <name evidence="12" type="ORF">C2G38_2225432</name>
</gene>
<dbReference type="GO" id="GO:0004190">
    <property type="term" value="F:aspartic-type endopeptidase activity"/>
    <property type="evidence" value="ECO:0007669"/>
    <property type="project" value="UniProtKB-KW"/>
</dbReference>
<keyword evidence="6" id="KW-0865">Zymogen</keyword>
<accession>A0A397U875</accession>
<keyword evidence="5" id="KW-0378">Hydrolase</keyword>
<evidence type="ECO:0000256" key="4">
    <source>
        <dbReference type="ARBA" id="ARBA00022750"/>
    </source>
</evidence>
<dbReference type="PANTHER" id="PTHR47966:SF51">
    <property type="entry name" value="BETA-SITE APP-CLEAVING ENZYME, ISOFORM A-RELATED"/>
    <property type="match status" value="1"/>
</dbReference>
<dbReference type="SUPFAM" id="SSF50630">
    <property type="entry name" value="Acid proteases"/>
    <property type="match status" value="1"/>
</dbReference>
<dbReference type="GO" id="GO:0006508">
    <property type="term" value="P:proteolysis"/>
    <property type="evidence" value="ECO:0007669"/>
    <property type="project" value="UniProtKB-KW"/>
</dbReference>
<reference evidence="12 13" key="1">
    <citation type="submission" date="2018-06" db="EMBL/GenBank/DDBJ databases">
        <title>Comparative genomics reveals the genomic features of Rhizophagus irregularis, R. cerebriforme, R. diaphanum and Gigaspora rosea, and their symbiotic lifestyle signature.</title>
        <authorList>
            <person name="Morin E."/>
            <person name="San Clemente H."/>
            <person name="Chen E.C.H."/>
            <person name="De La Providencia I."/>
            <person name="Hainaut M."/>
            <person name="Kuo A."/>
            <person name="Kohler A."/>
            <person name="Murat C."/>
            <person name="Tang N."/>
            <person name="Roy S."/>
            <person name="Loubradou J."/>
            <person name="Henrissat B."/>
            <person name="Grigoriev I.V."/>
            <person name="Corradi N."/>
            <person name="Roux C."/>
            <person name="Martin F.M."/>
        </authorList>
    </citation>
    <scope>NUCLEOTIDE SEQUENCE [LARGE SCALE GENOMIC DNA]</scope>
    <source>
        <strain evidence="12 13">DAOM 194757</strain>
    </source>
</reference>
<evidence type="ECO:0000313" key="13">
    <source>
        <dbReference type="Proteomes" id="UP000266673"/>
    </source>
</evidence>
<dbReference type="InterPro" id="IPR001461">
    <property type="entry name" value="Aspartic_peptidase_A1"/>
</dbReference>
<feature type="domain" description="Peptidase A1" evidence="11">
    <location>
        <begin position="90"/>
        <end position="397"/>
    </location>
</feature>
<feature type="active site" evidence="8">
    <location>
        <position position="290"/>
    </location>
</feature>
<feature type="transmembrane region" description="Helical" evidence="9">
    <location>
        <begin position="419"/>
        <end position="435"/>
    </location>
</feature>
<evidence type="ECO:0000256" key="10">
    <source>
        <dbReference type="SAM" id="SignalP"/>
    </source>
</evidence>
<keyword evidence="9" id="KW-0812">Transmembrane</keyword>
<dbReference type="InterPro" id="IPR033121">
    <property type="entry name" value="PEPTIDASE_A1"/>
</dbReference>